<keyword evidence="3" id="KW-1185">Reference proteome</keyword>
<proteinExistence type="predicted"/>
<dbReference type="HOGENOM" id="CLU_1597584_0_0_1"/>
<dbReference type="AlphaFoldDB" id="L1J9J2"/>
<dbReference type="EnsemblProtists" id="EKX45223">
    <property type="protein sequence ID" value="EKX45223"/>
    <property type="gene ID" value="GUITHDRAFT_139141"/>
</dbReference>
<dbReference type="PaxDb" id="55529-EKX45223"/>
<name>L1J9J2_GUITC</name>
<dbReference type="GeneID" id="17301828"/>
<dbReference type="KEGG" id="gtt:GUITHDRAFT_139141"/>
<evidence type="ECO:0000313" key="3">
    <source>
        <dbReference type="Proteomes" id="UP000011087"/>
    </source>
</evidence>
<reference evidence="1 3" key="1">
    <citation type="journal article" date="2012" name="Nature">
        <title>Algal genomes reveal evolutionary mosaicism and the fate of nucleomorphs.</title>
        <authorList>
            <consortium name="DOE Joint Genome Institute"/>
            <person name="Curtis B.A."/>
            <person name="Tanifuji G."/>
            <person name="Burki F."/>
            <person name="Gruber A."/>
            <person name="Irimia M."/>
            <person name="Maruyama S."/>
            <person name="Arias M.C."/>
            <person name="Ball S.G."/>
            <person name="Gile G.H."/>
            <person name="Hirakawa Y."/>
            <person name="Hopkins J.F."/>
            <person name="Kuo A."/>
            <person name="Rensing S.A."/>
            <person name="Schmutz J."/>
            <person name="Symeonidi A."/>
            <person name="Elias M."/>
            <person name="Eveleigh R.J."/>
            <person name="Herman E.K."/>
            <person name="Klute M.J."/>
            <person name="Nakayama T."/>
            <person name="Obornik M."/>
            <person name="Reyes-Prieto A."/>
            <person name="Armbrust E.V."/>
            <person name="Aves S.J."/>
            <person name="Beiko R.G."/>
            <person name="Coutinho P."/>
            <person name="Dacks J.B."/>
            <person name="Durnford D.G."/>
            <person name="Fast N.M."/>
            <person name="Green B.R."/>
            <person name="Grisdale C.J."/>
            <person name="Hempel F."/>
            <person name="Henrissat B."/>
            <person name="Hoppner M.P."/>
            <person name="Ishida K."/>
            <person name="Kim E."/>
            <person name="Koreny L."/>
            <person name="Kroth P.G."/>
            <person name="Liu Y."/>
            <person name="Malik S.B."/>
            <person name="Maier U.G."/>
            <person name="McRose D."/>
            <person name="Mock T."/>
            <person name="Neilson J.A."/>
            <person name="Onodera N.T."/>
            <person name="Poole A.M."/>
            <person name="Pritham E.J."/>
            <person name="Richards T.A."/>
            <person name="Rocap G."/>
            <person name="Roy S.W."/>
            <person name="Sarai C."/>
            <person name="Schaack S."/>
            <person name="Shirato S."/>
            <person name="Slamovits C.H."/>
            <person name="Spencer D.F."/>
            <person name="Suzuki S."/>
            <person name="Worden A.Z."/>
            <person name="Zauner S."/>
            <person name="Barry K."/>
            <person name="Bell C."/>
            <person name="Bharti A.K."/>
            <person name="Crow J.A."/>
            <person name="Grimwood J."/>
            <person name="Kramer R."/>
            <person name="Lindquist E."/>
            <person name="Lucas S."/>
            <person name="Salamov A."/>
            <person name="McFadden G.I."/>
            <person name="Lane C.E."/>
            <person name="Keeling P.J."/>
            <person name="Gray M.W."/>
            <person name="Grigoriev I.V."/>
            <person name="Archibald J.M."/>
        </authorList>
    </citation>
    <scope>NUCLEOTIDE SEQUENCE</scope>
    <source>
        <strain evidence="1 3">CCMP2712</strain>
    </source>
</reference>
<dbReference type="RefSeq" id="XP_005832203.1">
    <property type="nucleotide sequence ID" value="XM_005832146.1"/>
</dbReference>
<reference evidence="2" key="3">
    <citation type="submission" date="2015-06" db="UniProtKB">
        <authorList>
            <consortium name="EnsemblProtists"/>
        </authorList>
    </citation>
    <scope>IDENTIFICATION</scope>
</reference>
<protein>
    <submittedName>
        <fullName evidence="1 2">Uncharacterized protein</fullName>
    </submittedName>
</protein>
<accession>L1J9J2</accession>
<reference evidence="3" key="2">
    <citation type="submission" date="2012-11" db="EMBL/GenBank/DDBJ databases">
        <authorList>
            <person name="Kuo A."/>
            <person name="Curtis B.A."/>
            <person name="Tanifuji G."/>
            <person name="Burki F."/>
            <person name="Gruber A."/>
            <person name="Irimia M."/>
            <person name="Maruyama S."/>
            <person name="Arias M.C."/>
            <person name="Ball S.G."/>
            <person name="Gile G.H."/>
            <person name="Hirakawa Y."/>
            <person name="Hopkins J.F."/>
            <person name="Rensing S.A."/>
            <person name="Schmutz J."/>
            <person name="Symeonidi A."/>
            <person name="Elias M."/>
            <person name="Eveleigh R.J."/>
            <person name="Herman E.K."/>
            <person name="Klute M.J."/>
            <person name="Nakayama T."/>
            <person name="Obornik M."/>
            <person name="Reyes-Prieto A."/>
            <person name="Armbrust E.V."/>
            <person name="Aves S.J."/>
            <person name="Beiko R.G."/>
            <person name="Coutinho P."/>
            <person name="Dacks J.B."/>
            <person name="Durnford D.G."/>
            <person name="Fast N.M."/>
            <person name="Green B.R."/>
            <person name="Grisdale C."/>
            <person name="Hempe F."/>
            <person name="Henrissat B."/>
            <person name="Hoppner M.P."/>
            <person name="Ishida K.-I."/>
            <person name="Kim E."/>
            <person name="Koreny L."/>
            <person name="Kroth P.G."/>
            <person name="Liu Y."/>
            <person name="Malik S.-B."/>
            <person name="Maier U.G."/>
            <person name="McRose D."/>
            <person name="Mock T."/>
            <person name="Neilson J.A."/>
            <person name="Onodera N.T."/>
            <person name="Poole A.M."/>
            <person name="Pritham E.J."/>
            <person name="Richards T.A."/>
            <person name="Rocap G."/>
            <person name="Roy S.W."/>
            <person name="Sarai C."/>
            <person name="Schaack S."/>
            <person name="Shirato S."/>
            <person name="Slamovits C.H."/>
            <person name="Spencer D.F."/>
            <person name="Suzuki S."/>
            <person name="Worden A.Z."/>
            <person name="Zauner S."/>
            <person name="Barry K."/>
            <person name="Bell C."/>
            <person name="Bharti A.K."/>
            <person name="Crow J.A."/>
            <person name="Grimwood J."/>
            <person name="Kramer R."/>
            <person name="Lindquist E."/>
            <person name="Lucas S."/>
            <person name="Salamov A."/>
            <person name="McFadden G.I."/>
            <person name="Lane C.E."/>
            <person name="Keeling P.J."/>
            <person name="Gray M.W."/>
            <person name="Grigoriev I.V."/>
            <person name="Archibald J.M."/>
        </authorList>
    </citation>
    <scope>NUCLEOTIDE SEQUENCE</scope>
    <source>
        <strain evidence="3">CCMP2712</strain>
    </source>
</reference>
<evidence type="ECO:0000313" key="2">
    <source>
        <dbReference type="EnsemblProtists" id="EKX45223"/>
    </source>
</evidence>
<gene>
    <name evidence="1" type="ORF">GUITHDRAFT_139141</name>
</gene>
<dbReference type="Proteomes" id="UP000011087">
    <property type="component" value="Unassembled WGS sequence"/>
</dbReference>
<sequence length="167" mass="17883">MQEEVELGNLSHIGLELDMLPHSSRVSVGYRHFIYTLRLVYKRFSHLRVLGKKVVKDALSVFLGGAVKGLSGLAGSSAGTLKATLRLLRLSSVHEGVIDGVDRGMHLAAVVVLGLGLVSGDVTHLCEEGERGLVSGDVTHLCEEELLLQAALYVMELLLQAARGSQG</sequence>
<evidence type="ECO:0000313" key="1">
    <source>
        <dbReference type="EMBL" id="EKX45223.1"/>
    </source>
</evidence>
<organism evidence="1">
    <name type="scientific">Guillardia theta (strain CCMP2712)</name>
    <name type="common">Cryptophyte</name>
    <dbReference type="NCBI Taxonomy" id="905079"/>
    <lineage>
        <taxon>Eukaryota</taxon>
        <taxon>Cryptophyceae</taxon>
        <taxon>Pyrenomonadales</taxon>
        <taxon>Geminigeraceae</taxon>
        <taxon>Guillardia</taxon>
    </lineage>
</organism>
<dbReference type="EMBL" id="JH993000">
    <property type="protein sequence ID" value="EKX45223.1"/>
    <property type="molecule type" value="Genomic_DNA"/>
</dbReference>